<comment type="caution">
    <text evidence="6">The sequence shown here is derived from an EMBL/GenBank/DDBJ whole genome shotgun (WGS) entry which is preliminary data.</text>
</comment>
<evidence type="ECO:0000259" key="5">
    <source>
        <dbReference type="PROSITE" id="PS50977"/>
    </source>
</evidence>
<dbReference type="RefSeq" id="WP_140010573.1">
    <property type="nucleotide sequence ID" value="NZ_JBHMDG010000024.1"/>
</dbReference>
<dbReference type="PANTHER" id="PTHR30055:SF234">
    <property type="entry name" value="HTH-TYPE TRANSCRIPTIONAL REGULATOR BETI"/>
    <property type="match status" value="1"/>
</dbReference>
<keyword evidence="3" id="KW-0804">Transcription</keyword>
<evidence type="ECO:0000256" key="3">
    <source>
        <dbReference type="ARBA" id="ARBA00023163"/>
    </source>
</evidence>
<feature type="DNA-binding region" description="H-T-H motif" evidence="4">
    <location>
        <begin position="38"/>
        <end position="57"/>
    </location>
</feature>
<dbReference type="InterPro" id="IPR036271">
    <property type="entry name" value="Tet_transcr_reg_TetR-rel_C_sf"/>
</dbReference>
<dbReference type="PANTHER" id="PTHR30055">
    <property type="entry name" value="HTH-TYPE TRANSCRIPTIONAL REGULATOR RUTR"/>
    <property type="match status" value="1"/>
</dbReference>
<dbReference type="Pfam" id="PF00440">
    <property type="entry name" value="TetR_N"/>
    <property type="match status" value="1"/>
</dbReference>
<evidence type="ECO:0000256" key="2">
    <source>
        <dbReference type="ARBA" id="ARBA00023125"/>
    </source>
</evidence>
<keyword evidence="7" id="KW-1185">Reference proteome</keyword>
<dbReference type="InterPro" id="IPR009057">
    <property type="entry name" value="Homeodomain-like_sf"/>
</dbReference>
<dbReference type="Proteomes" id="UP001589750">
    <property type="component" value="Unassembled WGS sequence"/>
</dbReference>
<feature type="domain" description="HTH tetR-type" evidence="5">
    <location>
        <begin position="15"/>
        <end position="75"/>
    </location>
</feature>
<sequence length="205" mass="22787">MEDRESAAPPRIAGAARREEIVAAAARFFAEQGYHTVGMREIADAVGIKGASLYNHFGSKEEILYAIALKMTRDPQEQHLPLLDAEGTPTERLASLIEAHVRNLADNRVEHLVSLRELPALTPEHLARVTDYRKYYQRRVRDVIAAGARAGELHVEDPSRAAIAVLDMLNGISWWLRDDHDVEALVTTYVSFAIDGVLGRRGGPR</sequence>
<evidence type="ECO:0000256" key="4">
    <source>
        <dbReference type="PROSITE-ProRule" id="PRU00335"/>
    </source>
</evidence>
<organism evidence="6 7">
    <name type="scientific">Nocardioides plantarum</name>
    <dbReference type="NCBI Taxonomy" id="29299"/>
    <lineage>
        <taxon>Bacteria</taxon>
        <taxon>Bacillati</taxon>
        <taxon>Actinomycetota</taxon>
        <taxon>Actinomycetes</taxon>
        <taxon>Propionibacteriales</taxon>
        <taxon>Nocardioidaceae</taxon>
        <taxon>Nocardioides</taxon>
    </lineage>
</organism>
<dbReference type="InterPro" id="IPR050109">
    <property type="entry name" value="HTH-type_TetR-like_transc_reg"/>
</dbReference>
<evidence type="ECO:0000313" key="6">
    <source>
        <dbReference type="EMBL" id="MFB9314675.1"/>
    </source>
</evidence>
<evidence type="ECO:0000256" key="1">
    <source>
        <dbReference type="ARBA" id="ARBA00023015"/>
    </source>
</evidence>
<dbReference type="PRINTS" id="PR00455">
    <property type="entry name" value="HTHTETR"/>
</dbReference>
<keyword evidence="2 4" id="KW-0238">DNA-binding</keyword>
<reference evidence="6 7" key="1">
    <citation type="submission" date="2024-09" db="EMBL/GenBank/DDBJ databases">
        <authorList>
            <person name="Sun Q."/>
            <person name="Mori K."/>
        </authorList>
    </citation>
    <scope>NUCLEOTIDE SEQUENCE [LARGE SCALE GENOMIC DNA]</scope>
    <source>
        <strain evidence="6 7">JCM 9626</strain>
    </source>
</reference>
<protein>
    <submittedName>
        <fullName evidence="6">TetR/AcrR family transcriptional regulator</fullName>
    </submittedName>
</protein>
<dbReference type="SUPFAM" id="SSF48498">
    <property type="entry name" value="Tetracyclin repressor-like, C-terminal domain"/>
    <property type="match status" value="1"/>
</dbReference>
<dbReference type="SUPFAM" id="SSF46689">
    <property type="entry name" value="Homeodomain-like"/>
    <property type="match status" value="1"/>
</dbReference>
<dbReference type="InterPro" id="IPR041490">
    <property type="entry name" value="KstR2_TetR_C"/>
</dbReference>
<dbReference type="InterPro" id="IPR001647">
    <property type="entry name" value="HTH_TetR"/>
</dbReference>
<name>A0ABV5KFW1_9ACTN</name>
<gene>
    <name evidence="6" type="ORF">ACFFRI_16580</name>
</gene>
<dbReference type="Gene3D" id="1.10.357.10">
    <property type="entry name" value="Tetracycline Repressor, domain 2"/>
    <property type="match status" value="1"/>
</dbReference>
<evidence type="ECO:0000313" key="7">
    <source>
        <dbReference type="Proteomes" id="UP001589750"/>
    </source>
</evidence>
<accession>A0ABV5KFW1</accession>
<dbReference type="PROSITE" id="PS50977">
    <property type="entry name" value="HTH_TETR_2"/>
    <property type="match status" value="1"/>
</dbReference>
<dbReference type="EMBL" id="JBHMDG010000024">
    <property type="protein sequence ID" value="MFB9314675.1"/>
    <property type="molecule type" value="Genomic_DNA"/>
</dbReference>
<keyword evidence="1" id="KW-0805">Transcription regulation</keyword>
<proteinExistence type="predicted"/>
<dbReference type="Pfam" id="PF17932">
    <property type="entry name" value="TetR_C_24"/>
    <property type="match status" value="1"/>
</dbReference>